<dbReference type="PANTHER" id="PTHR34053:SF1">
    <property type="entry name" value="PROTEIN ULTRAPETALA 1"/>
    <property type="match status" value="1"/>
</dbReference>
<accession>A0A9D5D1H5</accession>
<gene>
    <name evidence="2" type="ORF">J5N97_011960</name>
</gene>
<dbReference type="OrthoDB" id="660341at2759"/>
<dbReference type="PANTHER" id="PTHR34053">
    <property type="entry name" value="PROTEIN ULTRAPETALA 1"/>
    <property type="match status" value="1"/>
</dbReference>
<protein>
    <recommendedName>
        <fullName evidence="1">ULTRAPETALA1/2 SAND domain-containing protein</fullName>
    </recommendedName>
</protein>
<dbReference type="GO" id="GO:0005634">
    <property type="term" value="C:nucleus"/>
    <property type="evidence" value="ECO:0007669"/>
    <property type="project" value="TreeGrafter"/>
</dbReference>
<evidence type="ECO:0000259" key="1">
    <source>
        <dbReference type="Pfam" id="PF23292"/>
    </source>
</evidence>
<dbReference type="InterPro" id="IPR020533">
    <property type="entry name" value="Developmental_reg_ULTRAPETALA"/>
</dbReference>
<dbReference type="InterPro" id="IPR057011">
    <property type="entry name" value="ULT1/2_SAND"/>
</dbReference>
<reference evidence="2" key="2">
    <citation type="journal article" date="2022" name="Hortic Res">
        <title>The genome of Dioscorea zingiberensis sheds light on the biosynthesis, origin and evolution of the medicinally important diosgenin saponins.</title>
        <authorList>
            <person name="Li Y."/>
            <person name="Tan C."/>
            <person name="Li Z."/>
            <person name="Guo J."/>
            <person name="Li S."/>
            <person name="Chen X."/>
            <person name="Wang C."/>
            <person name="Dai X."/>
            <person name="Yang H."/>
            <person name="Song W."/>
            <person name="Hou L."/>
            <person name="Xu J."/>
            <person name="Tong Z."/>
            <person name="Xu A."/>
            <person name="Yuan X."/>
            <person name="Wang W."/>
            <person name="Yang Q."/>
            <person name="Chen L."/>
            <person name="Sun Z."/>
            <person name="Wang K."/>
            <person name="Pan B."/>
            <person name="Chen J."/>
            <person name="Bao Y."/>
            <person name="Liu F."/>
            <person name="Qi X."/>
            <person name="Gang D.R."/>
            <person name="Wen J."/>
            <person name="Li J."/>
        </authorList>
    </citation>
    <scope>NUCLEOTIDE SEQUENCE</scope>
    <source>
        <strain evidence="2">Dzin_1.0</strain>
    </source>
</reference>
<evidence type="ECO:0000313" key="2">
    <source>
        <dbReference type="EMBL" id="KAJ0983705.1"/>
    </source>
</evidence>
<dbReference type="Pfam" id="PF23292">
    <property type="entry name" value="SAND_ULT1"/>
    <property type="match status" value="1"/>
</dbReference>
<proteinExistence type="predicted"/>
<name>A0A9D5D1H5_9LILI</name>
<keyword evidence="3" id="KW-1185">Reference proteome</keyword>
<dbReference type="Proteomes" id="UP001085076">
    <property type="component" value="Miscellaneous, Linkage group lg02"/>
</dbReference>
<comment type="caution">
    <text evidence="2">The sequence shown here is derived from an EMBL/GenBank/DDBJ whole genome shotgun (WGS) entry which is preliminary data.</text>
</comment>
<evidence type="ECO:0000313" key="3">
    <source>
        <dbReference type="Proteomes" id="UP001085076"/>
    </source>
</evidence>
<reference evidence="2" key="1">
    <citation type="submission" date="2021-03" db="EMBL/GenBank/DDBJ databases">
        <authorList>
            <person name="Li Z."/>
            <person name="Yang C."/>
        </authorList>
    </citation>
    <scope>NUCLEOTIDE SEQUENCE</scope>
    <source>
        <strain evidence="2">Dzin_1.0</strain>
        <tissue evidence="2">Leaf</tissue>
    </source>
</reference>
<sequence length="157" mass="17182">MANKSGEDGSFIFTDEELSEMSGLKRGRDFIEVTCGCTSHRYGDAVGRLRVSGTGDLEITCECTPGCQEGSHVKMKKREPAAKFSEDALVPRHVKGALHASVLDVKPAVLWIVAARPAWTLPGMWKLDRLGMLGHLPSLPRPFIPFWILGLGASFEE</sequence>
<dbReference type="GO" id="GO:0005829">
    <property type="term" value="C:cytosol"/>
    <property type="evidence" value="ECO:0007669"/>
    <property type="project" value="TreeGrafter"/>
</dbReference>
<dbReference type="EMBL" id="JAGGNH010000002">
    <property type="protein sequence ID" value="KAJ0983705.1"/>
    <property type="molecule type" value="Genomic_DNA"/>
</dbReference>
<organism evidence="2 3">
    <name type="scientific">Dioscorea zingiberensis</name>
    <dbReference type="NCBI Taxonomy" id="325984"/>
    <lineage>
        <taxon>Eukaryota</taxon>
        <taxon>Viridiplantae</taxon>
        <taxon>Streptophyta</taxon>
        <taxon>Embryophyta</taxon>
        <taxon>Tracheophyta</taxon>
        <taxon>Spermatophyta</taxon>
        <taxon>Magnoliopsida</taxon>
        <taxon>Liliopsida</taxon>
        <taxon>Dioscoreales</taxon>
        <taxon>Dioscoreaceae</taxon>
        <taxon>Dioscorea</taxon>
    </lineage>
</organism>
<feature type="domain" description="ULTRAPETALA1/2 SAND" evidence="1">
    <location>
        <begin position="21"/>
        <end position="74"/>
    </location>
</feature>
<dbReference type="AlphaFoldDB" id="A0A9D5D1H5"/>